<dbReference type="Proteomes" id="UP000824176">
    <property type="component" value="Unassembled WGS sequence"/>
</dbReference>
<dbReference type="EC" id="4.2.1.19" evidence="6 7"/>
<dbReference type="EMBL" id="DXAQ01000117">
    <property type="protein sequence ID" value="HIZ89778.1"/>
    <property type="molecule type" value="Genomic_DNA"/>
</dbReference>
<reference evidence="8" key="1">
    <citation type="journal article" date="2021" name="PeerJ">
        <title>Extensive microbial diversity within the chicken gut microbiome revealed by metagenomics and culture.</title>
        <authorList>
            <person name="Gilroy R."/>
            <person name="Ravi A."/>
            <person name="Getino M."/>
            <person name="Pursley I."/>
            <person name="Horton D.L."/>
            <person name="Alikhan N.F."/>
            <person name="Baker D."/>
            <person name="Gharbi K."/>
            <person name="Hall N."/>
            <person name="Watson M."/>
            <person name="Adriaenssens E.M."/>
            <person name="Foster-Nyarko E."/>
            <person name="Jarju S."/>
            <person name="Secka A."/>
            <person name="Antonio M."/>
            <person name="Oren A."/>
            <person name="Chaudhuri R.R."/>
            <person name="La Ragione R."/>
            <person name="Hildebrand F."/>
            <person name="Pallen M.J."/>
        </authorList>
    </citation>
    <scope>NUCLEOTIDE SEQUENCE</scope>
    <source>
        <strain evidence="8">ChiW4-1371</strain>
    </source>
</reference>
<dbReference type="GO" id="GO:0004424">
    <property type="term" value="F:imidazoleglycerol-phosphate dehydratase activity"/>
    <property type="evidence" value="ECO:0007669"/>
    <property type="project" value="UniProtKB-UniRule"/>
</dbReference>
<evidence type="ECO:0000256" key="4">
    <source>
        <dbReference type="ARBA" id="ARBA00023102"/>
    </source>
</evidence>
<dbReference type="AlphaFoldDB" id="A0A9D2GTJ3"/>
<evidence type="ECO:0000256" key="2">
    <source>
        <dbReference type="ARBA" id="ARBA00016664"/>
    </source>
</evidence>
<sequence>MARNYKGSRSTKETQIEVKLDLESHDYSINTGIGFLDHMLELFAHHGSFGLELKAKGDTHIDYHHTVEDTAILLGQAFYNAAGDKKGIKRYGSFTVPMDEALVECVIDFGGRPYIAYGLEFSTSKCGDFDMELIEEFFRAFANNAKINLHLIMRSGGNSHHVSEAAFKACARALKDALTIENDRLMSTKGIIE</sequence>
<protein>
    <recommendedName>
        <fullName evidence="2 6">Imidazoleglycerol-phosphate dehydratase</fullName>
        <shortName evidence="6">IGPD</shortName>
        <ecNumber evidence="6 7">4.2.1.19</ecNumber>
    </recommendedName>
</protein>
<comment type="caution">
    <text evidence="8">The sequence shown here is derived from an EMBL/GenBank/DDBJ whole genome shotgun (WGS) entry which is preliminary data.</text>
</comment>
<dbReference type="Gene3D" id="3.30.230.40">
    <property type="entry name" value="Imidazole glycerol phosphate dehydratase, domain 1"/>
    <property type="match status" value="2"/>
</dbReference>
<evidence type="ECO:0000256" key="5">
    <source>
        <dbReference type="ARBA" id="ARBA00023239"/>
    </source>
</evidence>
<evidence type="ECO:0000256" key="7">
    <source>
        <dbReference type="RuleBase" id="RU000599"/>
    </source>
</evidence>
<gene>
    <name evidence="6 8" type="primary">hisB</name>
    <name evidence="8" type="ORF">H9804_07515</name>
</gene>
<dbReference type="InterPro" id="IPR000807">
    <property type="entry name" value="ImidazoleglycerolP_deHydtase"/>
</dbReference>
<comment type="pathway">
    <text evidence="1 6 7">Amino-acid biosynthesis; L-histidine biosynthesis; L-histidine from 5-phospho-alpha-D-ribose 1-diphosphate: step 6/9.</text>
</comment>
<keyword evidence="4 6" id="KW-0368">Histidine biosynthesis</keyword>
<dbReference type="PANTHER" id="PTHR23133:SF2">
    <property type="entry name" value="IMIDAZOLEGLYCEROL-PHOSPHATE DEHYDRATASE"/>
    <property type="match status" value="1"/>
</dbReference>
<dbReference type="InterPro" id="IPR038494">
    <property type="entry name" value="IGPD_sf"/>
</dbReference>
<keyword evidence="3 6" id="KW-0028">Amino-acid biosynthesis</keyword>
<dbReference type="PROSITE" id="PS00954">
    <property type="entry name" value="IGP_DEHYDRATASE_1"/>
    <property type="match status" value="1"/>
</dbReference>
<evidence type="ECO:0000256" key="1">
    <source>
        <dbReference type="ARBA" id="ARBA00005047"/>
    </source>
</evidence>
<reference evidence="8" key="2">
    <citation type="submission" date="2021-04" db="EMBL/GenBank/DDBJ databases">
        <authorList>
            <person name="Gilroy R."/>
        </authorList>
    </citation>
    <scope>NUCLEOTIDE SEQUENCE</scope>
    <source>
        <strain evidence="8">ChiW4-1371</strain>
    </source>
</reference>
<dbReference type="NCBIfam" id="NF002111">
    <property type="entry name" value="PRK00951.2-1"/>
    <property type="match status" value="1"/>
</dbReference>
<comment type="subcellular location">
    <subcellularLocation>
        <location evidence="6 7">Cytoplasm</location>
    </subcellularLocation>
</comment>
<evidence type="ECO:0000313" key="9">
    <source>
        <dbReference type="Proteomes" id="UP000824176"/>
    </source>
</evidence>
<dbReference type="SUPFAM" id="SSF54211">
    <property type="entry name" value="Ribosomal protein S5 domain 2-like"/>
    <property type="match status" value="2"/>
</dbReference>
<dbReference type="PANTHER" id="PTHR23133">
    <property type="entry name" value="IMIDAZOLEGLYCEROL-PHOSPHATE DEHYDRATASE HIS7"/>
    <property type="match status" value="1"/>
</dbReference>
<proteinExistence type="inferred from homology"/>
<evidence type="ECO:0000256" key="3">
    <source>
        <dbReference type="ARBA" id="ARBA00022605"/>
    </source>
</evidence>
<dbReference type="NCBIfam" id="NF002114">
    <property type="entry name" value="PRK00951.2-4"/>
    <property type="match status" value="1"/>
</dbReference>
<comment type="catalytic activity">
    <reaction evidence="6 7">
        <text>D-erythro-1-(imidazol-4-yl)glycerol 3-phosphate = 3-(imidazol-4-yl)-2-oxopropyl phosphate + H2O</text>
        <dbReference type="Rhea" id="RHEA:11040"/>
        <dbReference type="ChEBI" id="CHEBI:15377"/>
        <dbReference type="ChEBI" id="CHEBI:57766"/>
        <dbReference type="ChEBI" id="CHEBI:58278"/>
        <dbReference type="EC" id="4.2.1.19"/>
    </reaction>
</comment>
<evidence type="ECO:0000313" key="8">
    <source>
        <dbReference type="EMBL" id="HIZ89778.1"/>
    </source>
</evidence>
<dbReference type="GO" id="GO:0000105">
    <property type="term" value="P:L-histidine biosynthetic process"/>
    <property type="evidence" value="ECO:0007669"/>
    <property type="project" value="UniProtKB-UniRule"/>
</dbReference>
<dbReference type="HAMAP" id="MF_00076">
    <property type="entry name" value="HisB"/>
    <property type="match status" value="1"/>
</dbReference>
<comment type="similarity">
    <text evidence="6 7">Belongs to the imidazoleglycerol-phosphate dehydratase family.</text>
</comment>
<dbReference type="InterPro" id="IPR020568">
    <property type="entry name" value="Ribosomal_Su5_D2-typ_SF"/>
</dbReference>
<evidence type="ECO:0000256" key="6">
    <source>
        <dbReference type="HAMAP-Rule" id="MF_00076"/>
    </source>
</evidence>
<dbReference type="InterPro" id="IPR020565">
    <property type="entry name" value="ImidazoleglycerP_deHydtase_CS"/>
</dbReference>
<keyword evidence="5 6" id="KW-0456">Lyase</keyword>
<name>A0A9D2GTJ3_9BACT</name>
<dbReference type="FunFam" id="3.30.230.40:FF:000001">
    <property type="entry name" value="Imidazoleglycerol-phosphate dehydratase HisB"/>
    <property type="match status" value="1"/>
</dbReference>
<dbReference type="PROSITE" id="PS00955">
    <property type="entry name" value="IGP_DEHYDRATASE_2"/>
    <property type="match status" value="1"/>
</dbReference>
<dbReference type="CDD" id="cd07914">
    <property type="entry name" value="IGPD"/>
    <property type="match status" value="1"/>
</dbReference>
<keyword evidence="6" id="KW-0963">Cytoplasm</keyword>
<dbReference type="Pfam" id="PF00475">
    <property type="entry name" value="IGPD"/>
    <property type="match status" value="1"/>
</dbReference>
<accession>A0A9D2GTJ3</accession>
<dbReference type="GO" id="GO:0005737">
    <property type="term" value="C:cytoplasm"/>
    <property type="evidence" value="ECO:0007669"/>
    <property type="project" value="UniProtKB-SubCell"/>
</dbReference>
<dbReference type="FunFam" id="3.30.230.40:FF:000003">
    <property type="entry name" value="Imidazoleglycerol-phosphate dehydratase HisB"/>
    <property type="match status" value="1"/>
</dbReference>
<organism evidence="8 9">
    <name type="scientific">Candidatus Mucispirillum faecigallinarum</name>
    <dbReference type="NCBI Taxonomy" id="2838699"/>
    <lineage>
        <taxon>Bacteria</taxon>
        <taxon>Pseudomonadati</taxon>
        <taxon>Deferribacterota</taxon>
        <taxon>Deferribacteres</taxon>
        <taxon>Deferribacterales</taxon>
        <taxon>Mucispirillaceae</taxon>
        <taxon>Mucispirillum</taxon>
    </lineage>
</organism>